<dbReference type="EMBL" id="HBHY01008632">
    <property type="protein sequence ID" value="CAE0135738.1"/>
    <property type="molecule type" value="Transcribed_RNA"/>
</dbReference>
<accession>A0A7S3BHU5</accession>
<organism evidence="1">
    <name type="scientific">Prasinoderma singulare</name>
    <dbReference type="NCBI Taxonomy" id="676789"/>
    <lineage>
        <taxon>Eukaryota</taxon>
        <taxon>Viridiplantae</taxon>
        <taxon>Prasinodermophyta</taxon>
        <taxon>Prasinodermophyceae</taxon>
        <taxon>Prasinodermales</taxon>
        <taxon>Prasinodermaceae</taxon>
        <taxon>Prasinoderma</taxon>
    </lineage>
</organism>
<protein>
    <submittedName>
        <fullName evidence="1">Uncharacterized protein</fullName>
    </submittedName>
</protein>
<proteinExistence type="predicted"/>
<reference evidence="1" key="1">
    <citation type="submission" date="2021-01" db="EMBL/GenBank/DDBJ databases">
        <authorList>
            <person name="Corre E."/>
            <person name="Pelletier E."/>
            <person name="Niang G."/>
            <person name="Scheremetjew M."/>
            <person name="Finn R."/>
            <person name="Kale V."/>
            <person name="Holt S."/>
            <person name="Cochrane G."/>
            <person name="Meng A."/>
            <person name="Brown T."/>
            <person name="Cohen L."/>
        </authorList>
    </citation>
    <scope>NUCLEOTIDE SEQUENCE</scope>
    <source>
        <strain evidence="1">RCC927</strain>
    </source>
</reference>
<sequence>MPRRSPGMWRQRGVDHAQAALHAAAAELDHYLAERVEPVAAAEAFAALLEGGARRHAAEQGAREFCEASLRAFATALVTHAGDERASSTLVGQGGVLDLLATRLEHAATRRTSAQGANAASTLALEELRSACVCLALNSALPPRDKAHALGLLWRRAKAERQHPTQQPSAAPRAKGWLRRGACAPAARSSWRASLRSIAAQPGSKVLQLILAEMAIESDMAAALDAVKKKQAP</sequence>
<gene>
    <name evidence="1" type="ORF">PSIN1315_LOCUS5572</name>
</gene>
<dbReference type="AlphaFoldDB" id="A0A7S3BHU5"/>
<name>A0A7S3BHU5_9VIRI</name>
<evidence type="ECO:0000313" key="1">
    <source>
        <dbReference type="EMBL" id="CAE0135738.1"/>
    </source>
</evidence>